<evidence type="ECO:0000256" key="1">
    <source>
        <dbReference type="RuleBase" id="RU365079"/>
    </source>
</evidence>
<proteinExistence type="inferred from homology"/>
<comment type="function">
    <text evidence="1">Essential component of the TIM23 complex, a complex that mediates the translocation of transit peptide-containing proteins across the mitochondrial inner membrane.</text>
</comment>
<evidence type="ECO:0000256" key="2">
    <source>
        <dbReference type="SAM" id="MobiDB-lite"/>
    </source>
</evidence>
<evidence type="ECO:0000259" key="3">
    <source>
        <dbReference type="PROSITE" id="PS50969"/>
    </source>
</evidence>
<dbReference type="InterPro" id="IPR004274">
    <property type="entry name" value="FCP1_dom"/>
</dbReference>
<dbReference type="SUPFAM" id="SSF56784">
    <property type="entry name" value="HAD-like"/>
    <property type="match status" value="1"/>
</dbReference>
<feature type="compositionally biased region" description="Polar residues" evidence="2">
    <location>
        <begin position="60"/>
        <end position="75"/>
    </location>
</feature>
<gene>
    <name evidence="4" type="ORF">E1B28_008358</name>
</gene>
<evidence type="ECO:0000313" key="5">
    <source>
        <dbReference type="Proteomes" id="UP001049176"/>
    </source>
</evidence>
<feature type="domain" description="FCP1 homology" evidence="3">
    <location>
        <begin position="74"/>
        <end position="271"/>
    </location>
</feature>
<keyword evidence="1" id="KW-0811">Translocation</keyword>
<dbReference type="SMART" id="SM00577">
    <property type="entry name" value="CPDc"/>
    <property type="match status" value="1"/>
</dbReference>
<comment type="subcellular location">
    <subcellularLocation>
        <location evidence="1">Mitochondrion inner membrane</location>
        <topology evidence="1">Single-pass membrane protein</topology>
    </subcellularLocation>
</comment>
<dbReference type="GO" id="GO:0015031">
    <property type="term" value="P:protein transport"/>
    <property type="evidence" value="ECO:0007669"/>
    <property type="project" value="UniProtKB-KW"/>
</dbReference>
<organism evidence="4 5">
    <name type="scientific">Marasmius oreades</name>
    <name type="common">fairy-ring Marasmius</name>
    <dbReference type="NCBI Taxonomy" id="181124"/>
    <lineage>
        <taxon>Eukaryota</taxon>
        <taxon>Fungi</taxon>
        <taxon>Dikarya</taxon>
        <taxon>Basidiomycota</taxon>
        <taxon>Agaricomycotina</taxon>
        <taxon>Agaricomycetes</taxon>
        <taxon>Agaricomycetidae</taxon>
        <taxon>Agaricales</taxon>
        <taxon>Marasmiineae</taxon>
        <taxon>Marasmiaceae</taxon>
        <taxon>Marasmius</taxon>
    </lineage>
</organism>
<keyword evidence="1" id="KW-0809">Transit peptide</keyword>
<keyword evidence="1" id="KW-0496">Mitochondrion</keyword>
<dbReference type="Pfam" id="PF03031">
    <property type="entry name" value="NIF"/>
    <property type="match status" value="1"/>
</dbReference>
<dbReference type="InterPro" id="IPR050365">
    <property type="entry name" value="TIM50"/>
</dbReference>
<dbReference type="GeneID" id="66077434"/>
<dbReference type="OrthoDB" id="1711508at2759"/>
<dbReference type="KEGG" id="more:E1B28_008358"/>
<dbReference type="Proteomes" id="UP001049176">
    <property type="component" value="Chromosome 5"/>
</dbReference>
<protein>
    <recommendedName>
        <fullName evidence="1">Mitochondrial import inner membrane translocase subunit TIM50</fullName>
    </recommendedName>
</protein>
<reference evidence="4" key="1">
    <citation type="journal article" date="2021" name="Genome Biol. Evol.">
        <title>The assembled and annotated genome of the fairy-ring fungus Marasmius oreades.</title>
        <authorList>
            <person name="Hiltunen M."/>
            <person name="Ament-Velasquez S.L."/>
            <person name="Johannesson H."/>
        </authorList>
    </citation>
    <scope>NUCLEOTIDE SEQUENCE</scope>
    <source>
        <strain evidence="4">03SP1</strain>
    </source>
</reference>
<keyword evidence="1" id="KW-0813">Transport</keyword>
<feature type="compositionally biased region" description="Low complexity" evidence="2">
    <location>
        <begin position="41"/>
        <end position="59"/>
    </location>
</feature>
<dbReference type="InterPro" id="IPR036412">
    <property type="entry name" value="HAD-like_sf"/>
</dbReference>
<comment type="subunit">
    <text evidence="1">Component of the TIM23 complex.</text>
</comment>
<feature type="region of interest" description="Disordered" evidence="2">
    <location>
        <begin position="32"/>
        <end position="75"/>
    </location>
</feature>
<accession>A0A9P7UU76</accession>
<dbReference type="InterPro" id="IPR023214">
    <property type="entry name" value="HAD_sf"/>
</dbReference>
<comment type="similarity">
    <text evidence="1">Belongs to the TIM50 family.</text>
</comment>
<sequence>MSRIPLFRHTCFRHTTPPSSRVLTKKPFSEMVTQSNGNAEPPSATATSQPTTTVTLSPSYLSQTATPSRHLQDPTSSRKLLVLDLNGTLLLRPKRGKGKAKEEEGVLGPRIRPIHPRPYIPTFREYLSHPKTLSWLDTMVWSSAQPHSVKRMVEKCFYTGSEGSRCLKGLWARDMFHLAPELYGKKTLTVKDLTLIWSKSTFESSPSLVTMLPNSRQSFSHSAETTVLLDDSPRKAQLQPWNHICIKEYGVGIRRADLDVWTSLRHTSRKQKEKKNKEAGVKHGVQEAVVVDVDFTVSEIVPPKVEGRFDETLLAIIGLLETMKHESNVGAWIRNGGLLFGGTNRSETETSGSSMWFDDIDVASGWARKGKDAVHELGIELVDGIHG</sequence>
<name>A0A9P7UU76_9AGAR</name>
<dbReference type="PROSITE" id="PS50969">
    <property type="entry name" value="FCP1"/>
    <property type="match status" value="1"/>
</dbReference>
<dbReference type="PANTHER" id="PTHR12210">
    <property type="entry name" value="DULLARD PROTEIN PHOSPHATASE"/>
    <property type="match status" value="1"/>
</dbReference>
<dbReference type="EMBL" id="CM032185">
    <property type="protein sequence ID" value="KAG7091969.1"/>
    <property type="molecule type" value="Genomic_DNA"/>
</dbReference>
<keyword evidence="1" id="KW-0653">Protein transport</keyword>
<evidence type="ECO:0000313" key="4">
    <source>
        <dbReference type="EMBL" id="KAG7091969.1"/>
    </source>
</evidence>
<dbReference type="GO" id="GO:0005744">
    <property type="term" value="C:TIM23 mitochondrial import inner membrane translocase complex"/>
    <property type="evidence" value="ECO:0007669"/>
    <property type="project" value="UniProtKB-UniRule"/>
</dbReference>
<dbReference type="RefSeq" id="XP_043008439.1">
    <property type="nucleotide sequence ID" value="XM_043153155.1"/>
</dbReference>
<comment type="caution">
    <text evidence="4">The sequence shown here is derived from an EMBL/GenBank/DDBJ whole genome shotgun (WGS) entry which is preliminary data.</text>
</comment>
<keyword evidence="5" id="KW-1185">Reference proteome</keyword>
<dbReference type="AlphaFoldDB" id="A0A9P7UU76"/>
<dbReference type="Gene3D" id="3.40.50.1000">
    <property type="entry name" value="HAD superfamily/HAD-like"/>
    <property type="match status" value="1"/>
</dbReference>